<name>A0A840ST39_9RHOB</name>
<dbReference type="PROSITE" id="PS50206">
    <property type="entry name" value="RHODANESE_3"/>
    <property type="match status" value="1"/>
</dbReference>
<dbReference type="Pfam" id="PF00581">
    <property type="entry name" value="Rhodanese"/>
    <property type="match status" value="1"/>
</dbReference>
<dbReference type="InterPro" id="IPR001763">
    <property type="entry name" value="Rhodanese-like_dom"/>
</dbReference>
<sequence>MKRAALLVALALAAAPAGAADVSEPDGYRGEPYLAEVPDTLKGAEVIGDAAAHALWLTGVVGFVDALPRAPKPELPEGTIWREAPHGSIPGALWLPNTGYAELAPETLDYLRSGLEAVTQGDPEAPVVIFCKRDCWMSWNAARRAVEFGYTRVFWYPDGVDGWSENGWSLETAQPFQPGG</sequence>
<dbReference type="Gene3D" id="3.40.250.10">
    <property type="entry name" value="Rhodanese-like domain"/>
    <property type="match status" value="1"/>
</dbReference>
<evidence type="ECO:0000313" key="3">
    <source>
        <dbReference type="EMBL" id="MBB5222361.1"/>
    </source>
</evidence>
<proteinExistence type="predicted"/>
<comment type="caution">
    <text evidence="3">The sequence shown here is derived from an EMBL/GenBank/DDBJ whole genome shotgun (WGS) entry which is preliminary data.</text>
</comment>
<keyword evidence="1" id="KW-0732">Signal</keyword>
<feature type="domain" description="Rhodanese" evidence="2">
    <location>
        <begin position="87"/>
        <end position="172"/>
    </location>
</feature>
<reference evidence="3 4" key="1">
    <citation type="submission" date="2020-08" db="EMBL/GenBank/DDBJ databases">
        <title>Genomic Encyclopedia of Type Strains, Phase IV (KMG-IV): sequencing the most valuable type-strain genomes for metagenomic binning, comparative biology and taxonomic classification.</title>
        <authorList>
            <person name="Goeker M."/>
        </authorList>
    </citation>
    <scope>NUCLEOTIDE SEQUENCE [LARGE SCALE GENOMIC DNA]</scope>
    <source>
        <strain evidence="3 4">DSM 101730</strain>
    </source>
</reference>
<dbReference type="Proteomes" id="UP000549457">
    <property type="component" value="Unassembled WGS sequence"/>
</dbReference>
<dbReference type="RefSeq" id="WP_184149069.1">
    <property type="nucleotide sequence ID" value="NZ_JACHFM010000002.1"/>
</dbReference>
<accession>A0A840ST39</accession>
<evidence type="ECO:0000313" key="4">
    <source>
        <dbReference type="Proteomes" id="UP000549457"/>
    </source>
</evidence>
<evidence type="ECO:0000256" key="1">
    <source>
        <dbReference type="SAM" id="SignalP"/>
    </source>
</evidence>
<gene>
    <name evidence="3" type="ORF">HNP73_002297</name>
</gene>
<dbReference type="AlphaFoldDB" id="A0A840ST39"/>
<feature type="signal peptide" evidence="1">
    <location>
        <begin position="1"/>
        <end position="19"/>
    </location>
</feature>
<dbReference type="CDD" id="cd00158">
    <property type="entry name" value="RHOD"/>
    <property type="match status" value="1"/>
</dbReference>
<keyword evidence="4" id="KW-1185">Reference proteome</keyword>
<dbReference type="InterPro" id="IPR036873">
    <property type="entry name" value="Rhodanese-like_dom_sf"/>
</dbReference>
<dbReference type="SUPFAM" id="SSF52821">
    <property type="entry name" value="Rhodanese/Cell cycle control phosphatase"/>
    <property type="match status" value="1"/>
</dbReference>
<dbReference type="EMBL" id="JACHFM010000002">
    <property type="protein sequence ID" value="MBB5222361.1"/>
    <property type="molecule type" value="Genomic_DNA"/>
</dbReference>
<organism evidence="3 4">
    <name type="scientific">Amaricoccus macauensis</name>
    <dbReference type="NCBI Taxonomy" id="57001"/>
    <lineage>
        <taxon>Bacteria</taxon>
        <taxon>Pseudomonadati</taxon>
        <taxon>Pseudomonadota</taxon>
        <taxon>Alphaproteobacteria</taxon>
        <taxon>Rhodobacterales</taxon>
        <taxon>Paracoccaceae</taxon>
        <taxon>Amaricoccus</taxon>
    </lineage>
</organism>
<dbReference type="InterPro" id="IPR022376">
    <property type="entry name" value="PQQ_CXXCW"/>
</dbReference>
<evidence type="ECO:0000259" key="2">
    <source>
        <dbReference type="PROSITE" id="PS50206"/>
    </source>
</evidence>
<protein>
    <submittedName>
        <fullName evidence="3">PQQ-dependent catabolism-associated CXXCW motif protein</fullName>
    </submittedName>
</protein>
<feature type="chain" id="PRO_5032503105" evidence="1">
    <location>
        <begin position="20"/>
        <end position="180"/>
    </location>
</feature>
<dbReference type="NCBIfam" id="TIGR03865">
    <property type="entry name" value="PQQ_CXXCW"/>
    <property type="match status" value="1"/>
</dbReference>